<dbReference type="STRING" id="36818.BGK67_00070"/>
<dbReference type="EMBL" id="MEHK01000001">
    <property type="protein sequence ID" value="OEJ29999.1"/>
    <property type="molecule type" value="Genomic_DNA"/>
</dbReference>
<feature type="transmembrane region" description="Helical" evidence="2">
    <location>
        <begin position="34"/>
        <end position="67"/>
    </location>
</feature>
<evidence type="ECO:0000313" key="3">
    <source>
        <dbReference type="EMBL" id="OEJ29999.1"/>
    </source>
</evidence>
<feature type="region of interest" description="Disordered" evidence="1">
    <location>
        <begin position="87"/>
        <end position="113"/>
    </location>
</feature>
<sequence>MSTIPSVLLASELDVLGDSLFDTAAKWADRGLRVALAVLVLAGIARTFSFKAAIGALLAMIIALSIYSARDSLSGKVTDKINNPTTGAGAPTVVISPRPGWKAGPGPVAGNSL</sequence>
<keyword evidence="2" id="KW-0812">Transmembrane</keyword>
<dbReference type="Proteomes" id="UP000095705">
    <property type="component" value="Unassembled WGS sequence"/>
</dbReference>
<name>A0A1E5PKA7_9ACTN</name>
<comment type="caution">
    <text evidence="3">The sequence shown here is derived from an EMBL/GenBank/DDBJ whole genome shotgun (WGS) entry which is preliminary data.</text>
</comment>
<keyword evidence="2" id="KW-1133">Transmembrane helix</keyword>
<gene>
    <name evidence="3" type="ORF">BGK67_00070</name>
</gene>
<proteinExistence type="predicted"/>
<evidence type="ECO:0000256" key="1">
    <source>
        <dbReference type="SAM" id="MobiDB-lite"/>
    </source>
</evidence>
<protein>
    <submittedName>
        <fullName evidence="3">Uncharacterized protein</fullName>
    </submittedName>
</protein>
<accession>A0A1E5PKA7</accession>
<dbReference type="AlphaFoldDB" id="A0A1E5PKA7"/>
<evidence type="ECO:0000313" key="4">
    <source>
        <dbReference type="Proteomes" id="UP000095705"/>
    </source>
</evidence>
<evidence type="ECO:0000256" key="2">
    <source>
        <dbReference type="SAM" id="Phobius"/>
    </source>
</evidence>
<keyword evidence="2" id="KW-0472">Membrane</keyword>
<reference evidence="3 4" key="1">
    <citation type="submission" date="2016-08" db="EMBL/GenBank/DDBJ databases">
        <title>The complete genome of Streptomyces subrutilus 10-1-1.</title>
        <authorList>
            <person name="Chen X."/>
        </authorList>
    </citation>
    <scope>NUCLEOTIDE SEQUENCE [LARGE SCALE GENOMIC DNA]</scope>
    <source>
        <strain evidence="3 4">10-1-1</strain>
    </source>
</reference>
<organism evidence="3 4">
    <name type="scientific">Streptomyces subrutilus</name>
    <dbReference type="NCBI Taxonomy" id="36818"/>
    <lineage>
        <taxon>Bacteria</taxon>
        <taxon>Bacillati</taxon>
        <taxon>Actinomycetota</taxon>
        <taxon>Actinomycetes</taxon>
        <taxon>Kitasatosporales</taxon>
        <taxon>Streptomycetaceae</taxon>
        <taxon>Streptomyces</taxon>
    </lineage>
</organism>
<dbReference type="OrthoDB" id="4334934at2"/>
<dbReference type="RefSeq" id="WP_069918115.1">
    <property type="nucleotide sequence ID" value="NZ_MEHK01000001.1"/>
</dbReference>
<keyword evidence="4" id="KW-1185">Reference proteome</keyword>